<feature type="domain" description="Methyltransferase" evidence="1">
    <location>
        <begin position="56"/>
        <end position="168"/>
    </location>
</feature>
<dbReference type="Gene3D" id="3.40.50.150">
    <property type="entry name" value="Vaccinia Virus protein VP39"/>
    <property type="match status" value="1"/>
</dbReference>
<dbReference type="AlphaFoldDB" id="A0A7C1X103"/>
<comment type="caution">
    <text evidence="2">The sequence shown here is derived from an EMBL/GenBank/DDBJ whole genome shotgun (WGS) entry which is preliminary data.</text>
</comment>
<evidence type="ECO:0000259" key="1">
    <source>
        <dbReference type="Pfam" id="PF13847"/>
    </source>
</evidence>
<reference evidence="2" key="1">
    <citation type="journal article" date="2020" name="mSystems">
        <title>Genome- and Community-Level Interaction Insights into Carbon Utilization and Element Cycling Functions of Hydrothermarchaeota in Hydrothermal Sediment.</title>
        <authorList>
            <person name="Zhou Z."/>
            <person name="Liu Y."/>
            <person name="Xu W."/>
            <person name="Pan J."/>
            <person name="Luo Z.H."/>
            <person name="Li M."/>
        </authorList>
    </citation>
    <scope>NUCLEOTIDE SEQUENCE [LARGE SCALE GENOMIC DNA]</scope>
    <source>
        <strain evidence="2">SpSt-222</strain>
    </source>
</reference>
<name>A0A7C1X103_THERO</name>
<organism evidence="2">
    <name type="scientific">Thermomicrobium roseum</name>
    <dbReference type="NCBI Taxonomy" id="500"/>
    <lineage>
        <taxon>Bacteria</taxon>
        <taxon>Pseudomonadati</taxon>
        <taxon>Thermomicrobiota</taxon>
        <taxon>Thermomicrobia</taxon>
        <taxon>Thermomicrobiales</taxon>
        <taxon>Thermomicrobiaceae</taxon>
        <taxon>Thermomicrobium</taxon>
    </lineage>
</organism>
<dbReference type="PANTHER" id="PTHR42912">
    <property type="entry name" value="METHYLTRANSFERASE"/>
    <property type="match status" value="1"/>
</dbReference>
<sequence>MRRRWVIFPLLAVGLALGWKLARRRPFSARLAWFLTLPGVRSFAQAAELTALLELQPGMRVLDAGAGPGRLTIPLAECVGPSGSITALDVQPRMLELVQQQAEKRGLTNVRLLLAELGRGTLAALEQNAYDRALLVHVLGETADPAATLQELATVLRPGGRLAIVETVGDPHYVRYRRVRELAERAGLRLIAERRWLLGHTTIWEKPSGMTMEKGAT</sequence>
<dbReference type="SUPFAM" id="SSF53335">
    <property type="entry name" value="S-adenosyl-L-methionine-dependent methyltransferases"/>
    <property type="match status" value="1"/>
</dbReference>
<gene>
    <name evidence="2" type="ORF">ENP47_07670</name>
</gene>
<dbReference type="CDD" id="cd02440">
    <property type="entry name" value="AdoMet_MTases"/>
    <property type="match status" value="1"/>
</dbReference>
<proteinExistence type="predicted"/>
<dbReference type="GO" id="GO:0008168">
    <property type="term" value="F:methyltransferase activity"/>
    <property type="evidence" value="ECO:0007669"/>
    <property type="project" value="UniProtKB-KW"/>
</dbReference>
<dbReference type="GO" id="GO:0032259">
    <property type="term" value="P:methylation"/>
    <property type="evidence" value="ECO:0007669"/>
    <property type="project" value="UniProtKB-KW"/>
</dbReference>
<dbReference type="InterPro" id="IPR050508">
    <property type="entry name" value="Methyltransf_Superfamily"/>
</dbReference>
<protein>
    <submittedName>
        <fullName evidence="2">Class I SAM-dependent methyltransferase</fullName>
    </submittedName>
</protein>
<keyword evidence="2" id="KW-0489">Methyltransferase</keyword>
<keyword evidence="2" id="KW-0808">Transferase</keyword>
<dbReference type="InterPro" id="IPR029063">
    <property type="entry name" value="SAM-dependent_MTases_sf"/>
</dbReference>
<accession>A0A7C1X103</accession>
<evidence type="ECO:0000313" key="2">
    <source>
        <dbReference type="EMBL" id="HEF65460.1"/>
    </source>
</evidence>
<dbReference type="PANTHER" id="PTHR42912:SF93">
    <property type="entry name" value="N6-ADENOSINE-METHYLTRANSFERASE TMT1A"/>
    <property type="match status" value="1"/>
</dbReference>
<dbReference type="InterPro" id="IPR025714">
    <property type="entry name" value="Methyltranfer_dom"/>
</dbReference>
<dbReference type="EMBL" id="DSJL01000011">
    <property type="protein sequence ID" value="HEF65460.1"/>
    <property type="molecule type" value="Genomic_DNA"/>
</dbReference>
<dbReference type="Pfam" id="PF13847">
    <property type="entry name" value="Methyltransf_31"/>
    <property type="match status" value="1"/>
</dbReference>